<dbReference type="Pfam" id="PF02661">
    <property type="entry name" value="Fic"/>
    <property type="match status" value="1"/>
</dbReference>
<dbReference type="PANTHER" id="PTHR13504">
    <property type="entry name" value="FIDO DOMAIN-CONTAINING PROTEIN DDB_G0283145"/>
    <property type="match status" value="1"/>
</dbReference>
<proteinExistence type="predicted"/>
<dbReference type="SUPFAM" id="SSF140931">
    <property type="entry name" value="Fic-like"/>
    <property type="match status" value="1"/>
</dbReference>
<dbReference type="Pfam" id="PF20586">
    <property type="entry name" value="DUF6788"/>
    <property type="match status" value="1"/>
</dbReference>
<evidence type="ECO:0000259" key="2">
    <source>
        <dbReference type="PROSITE" id="PS51459"/>
    </source>
</evidence>
<dbReference type="InterPro" id="IPR046738">
    <property type="entry name" value="DUF6788"/>
</dbReference>
<sequence>MNNNVEIMNTLHYKHNLEEQLNNMICGSVEVRGKDEKRYIYVHYRELGRNVSKYVGEYSDDLYNLILNNNLKSKELKKEIKALEKKLKELNYQDSELSEEVKLNIDFAKRNLVDSIYNQAMLEGVVTTYDNINNILNSGKVNGMTSTDIMKVVNLKHAWEFVLDENVIMAEENFSFLSQINKLVLEGFYYNAGKVRSTPAKIGGTSWMPSIPIESQVVEELNDLLNSKLDDVSLAIELLLYVMKRQIFIDGNKRTAVILANHHLISRGLGIISIPGDLVEDYKKLLIMYYEGKDTDKIKKFLGDKCYISLKG</sequence>
<name>A0A9D1GBD3_9FIRM</name>
<dbReference type="PROSITE" id="PS51459">
    <property type="entry name" value="FIDO"/>
    <property type="match status" value="1"/>
</dbReference>
<dbReference type="PANTHER" id="PTHR13504:SF38">
    <property type="entry name" value="FIDO DOMAIN-CONTAINING PROTEIN"/>
    <property type="match status" value="1"/>
</dbReference>
<feature type="domain" description="Fido" evidence="2">
    <location>
        <begin position="172"/>
        <end position="304"/>
    </location>
</feature>
<dbReference type="Proteomes" id="UP000886833">
    <property type="component" value="Unassembled WGS sequence"/>
</dbReference>
<dbReference type="EMBL" id="DVKQ01000021">
    <property type="protein sequence ID" value="HIT37199.1"/>
    <property type="molecule type" value="Genomic_DNA"/>
</dbReference>
<dbReference type="InterPro" id="IPR003812">
    <property type="entry name" value="Fido"/>
</dbReference>
<accession>A0A9D1GBD3</accession>
<evidence type="ECO:0000313" key="3">
    <source>
        <dbReference type="EMBL" id="HIT37199.1"/>
    </source>
</evidence>
<dbReference type="InterPro" id="IPR040198">
    <property type="entry name" value="Fido_containing"/>
</dbReference>
<dbReference type="Gene3D" id="1.10.3290.10">
    <property type="entry name" value="Fido-like domain"/>
    <property type="match status" value="1"/>
</dbReference>
<feature type="coiled-coil region" evidence="1">
    <location>
        <begin position="66"/>
        <end position="100"/>
    </location>
</feature>
<reference evidence="3" key="2">
    <citation type="journal article" date="2021" name="PeerJ">
        <title>Extensive microbial diversity within the chicken gut microbiome revealed by metagenomics and culture.</title>
        <authorList>
            <person name="Gilroy R."/>
            <person name="Ravi A."/>
            <person name="Getino M."/>
            <person name="Pursley I."/>
            <person name="Horton D.L."/>
            <person name="Alikhan N.F."/>
            <person name="Baker D."/>
            <person name="Gharbi K."/>
            <person name="Hall N."/>
            <person name="Watson M."/>
            <person name="Adriaenssens E.M."/>
            <person name="Foster-Nyarko E."/>
            <person name="Jarju S."/>
            <person name="Secka A."/>
            <person name="Antonio M."/>
            <person name="Oren A."/>
            <person name="Chaudhuri R.R."/>
            <person name="La Ragione R."/>
            <person name="Hildebrand F."/>
            <person name="Pallen M.J."/>
        </authorList>
    </citation>
    <scope>NUCLEOTIDE SEQUENCE</scope>
    <source>
        <strain evidence="3">CHK195-26880</strain>
    </source>
</reference>
<evidence type="ECO:0000256" key="1">
    <source>
        <dbReference type="SAM" id="Coils"/>
    </source>
</evidence>
<gene>
    <name evidence="3" type="ORF">IAB59_01800</name>
</gene>
<dbReference type="AlphaFoldDB" id="A0A9D1GBD3"/>
<dbReference type="InterPro" id="IPR036597">
    <property type="entry name" value="Fido-like_dom_sf"/>
</dbReference>
<protein>
    <submittedName>
        <fullName evidence="3">Fic family protein</fullName>
    </submittedName>
</protein>
<keyword evidence="1" id="KW-0175">Coiled coil</keyword>
<organism evidence="3 4">
    <name type="scientific">Candidatus Onthousia faecipullorum</name>
    <dbReference type="NCBI Taxonomy" id="2840887"/>
    <lineage>
        <taxon>Bacteria</taxon>
        <taxon>Bacillati</taxon>
        <taxon>Bacillota</taxon>
        <taxon>Bacilli</taxon>
        <taxon>Candidatus Onthousia</taxon>
    </lineage>
</organism>
<evidence type="ECO:0000313" key="4">
    <source>
        <dbReference type="Proteomes" id="UP000886833"/>
    </source>
</evidence>
<comment type="caution">
    <text evidence="3">The sequence shown here is derived from an EMBL/GenBank/DDBJ whole genome shotgun (WGS) entry which is preliminary data.</text>
</comment>
<reference evidence="3" key="1">
    <citation type="submission" date="2020-10" db="EMBL/GenBank/DDBJ databases">
        <authorList>
            <person name="Gilroy R."/>
        </authorList>
    </citation>
    <scope>NUCLEOTIDE SEQUENCE</scope>
    <source>
        <strain evidence="3">CHK195-26880</strain>
    </source>
</reference>